<dbReference type="InterPro" id="IPR036877">
    <property type="entry name" value="SUI1_dom_sf"/>
</dbReference>
<dbReference type="InterPro" id="IPR005872">
    <property type="entry name" value="SUI1_arc_bac"/>
</dbReference>
<protein>
    <submittedName>
        <fullName evidence="4">Translation initiation factor SUI1-related protein</fullName>
    </submittedName>
</protein>
<feature type="domain" description="SUI1" evidence="3">
    <location>
        <begin position="42"/>
        <end position="108"/>
    </location>
</feature>
<reference evidence="4" key="1">
    <citation type="submission" date="2016-10" db="EMBL/GenBank/DDBJ databases">
        <authorList>
            <person name="de Groot N.N."/>
        </authorList>
    </citation>
    <scope>NUCLEOTIDE SEQUENCE</scope>
</reference>
<keyword evidence="2" id="KW-0648">Protein biosynthesis</keyword>
<name>A0A1W1EEE5_9ZZZZ</name>
<keyword evidence="1" id="KW-0810">Translation regulation</keyword>
<evidence type="ECO:0000256" key="1">
    <source>
        <dbReference type="ARBA" id="ARBA00022845"/>
    </source>
</evidence>
<organism evidence="4">
    <name type="scientific">hydrothermal vent metagenome</name>
    <dbReference type="NCBI Taxonomy" id="652676"/>
    <lineage>
        <taxon>unclassified sequences</taxon>
        <taxon>metagenomes</taxon>
        <taxon>ecological metagenomes</taxon>
    </lineage>
</organism>
<gene>
    <name evidence="4" type="ORF">MNB_SV-5-1034</name>
</gene>
<dbReference type="PIRSF" id="PIRSF037511">
    <property type="entry name" value="Transl_init_SUI1_pro"/>
    <property type="match status" value="1"/>
</dbReference>
<dbReference type="SUPFAM" id="SSF55159">
    <property type="entry name" value="eIF1-like"/>
    <property type="match status" value="1"/>
</dbReference>
<dbReference type="InterPro" id="IPR001950">
    <property type="entry name" value="SUI1"/>
</dbReference>
<dbReference type="GO" id="GO:0003743">
    <property type="term" value="F:translation initiation factor activity"/>
    <property type="evidence" value="ECO:0007669"/>
    <property type="project" value="UniProtKB-KW"/>
</dbReference>
<evidence type="ECO:0000259" key="3">
    <source>
        <dbReference type="PROSITE" id="PS50296"/>
    </source>
</evidence>
<dbReference type="Pfam" id="PF01253">
    <property type="entry name" value="SUI1"/>
    <property type="match status" value="1"/>
</dbReference>
<evidence type="ECO:0000256" key="2">
    <source>
        <dbReference type="ARBA" id="ARBA00022917"/>
    </source>
</evidence>
<dbReference type="GO" id="GO:0006417">
    <property type="term" value="P:regulation of translation"/>
    <property type="evidence" value="ECO:0007669"/>
    <property type="project" value="UniProtKB-KW"/>
</dbReference>
<accession>A0A1W1EEE5</accession>
<dbReference type="AlphaFoldDB" id="A0A1W1EEE5"/>
<evidence type="ECO:0000313" key="4">
    <source>
        <dbReference type="EMBL" id="SFZ98412.1"/>
    </source>
</evidence>
<dbReference type="CDD" id="cd11567">
    <property type="entry name" value="YciH_like"/>
    <property type="match status" value="1"/>
</dbReference>
<dbReference type="PROSITE" id="PS50296">
    <property type="entry name" value="SUI1"/>
    <property type="match status" value="1"/>
</dbReference>
<proteinExistence type="predicted"/>
<dbReference type="EMBL" id="FPKX01000048">
    <property type="protein sequence ID" value="SFZ98412.1"/>
    <property type="molecule type" value="Genomic_DNA"/>
</dbReference>
<sequence length="113" mass="13131">MANKKDNLFEIGAKFSDGWSSDNKNRDETLNVQNIILPEKHLLHFSKEKRRGKVVTIVKPFFLEKKELQSLLKILKKRLGTGGTVKDNTLEFQGELQVQLKTILESLNYRFKK</sequence>
<dbReference type="Gene3D" id="3.30.780.10">
    <property type="entry name" value="SUI1-like domain"/>
    <property type="match status" value="1"/>
</dbReference>
<keyword evidence="4" id="KW-0396">Initiation factor</keyword>